<evidence type="ECO:0000313" key="11">
    <source>
        <dbReference type="EMBL" id="PHH71533.1"/>
    </source>
</evidence>
<dbReference type="FunFam" id="2.40.50.140:FF:000174">
    <property type="entry name" value="DNA replication licensing factor mcm10"/>
    <property type="match status" value="1"/>
</dbReference>
<evidence type="ECO:0000256" key="4">
    <source>
        <dbReference type="ARBA" id="ARBA00022723"/>
    </source>
</evidence>
<evidence type="ECO:0000256" key="3">
    <source>
        <dbReference type="ARBA" id="ARBA00022705"/>
    </source>
</evidence>
<comment type="similarity">
    <text evidence="2">Belongs to the MCM10 family.</text>
</comment>
<evidence type="ECO:0000313" key="12">
    <source>
        <dbReference type="Proteomes" id="UP000224854"/>
    </source>
</evidence>
<dbReference type="InterPro" id="IPR015408">
    <property type="entry name" value="Znf_Mcm10/DnaG"/>
</dbReference>
<evidence type="ECO:0000256" key="5">
    <source>
        <dbReference type="ARBA" id="ARBA00022771"/>
    </source>
</evidence>
<feature type="compositionally biased region" description="Gly residues" evidence="8">
    <location>
        <begin position="708"/>
        <end position="718"/>
    </location>
</feature>
<feature type="domain" description="MCM10 OB-fold" evidence="10">
    <location>
        <begin position="318"/>
        <end position="457"/>
    </location>
</feature>
<feature type="compositionally biased region" description="Basic and acidic residues" evidence="8">
    <location>
        <begin position="100"/>
        <end position="115"/>
    </location>
</feature>
<evidence type="ECO:0000256" key="7">
    <source>
        <dbReference type="ARBA" id="ARBA00023242"/>
    </source>
</evidence>
<keyword evidence="4" id="KW-0479">Metal-binding</keyword>
<dbReference type="EMBL" id="NJEU01000668">
    <property type="protein sequence ID" value="PHH71533.1"/>
    <property type="molecule type" value="Genomic_DNA"/>
</dbReference>
<dbReference type="InterPro" id="IPR055065">
    <property type="entry name" value="OB_MCM10"/>
</dbReference>
<feature type="region of interest" description="Disordered" evidence="8">
    <location>
        <begin position="1"/>
        <end position="78"/>
    </location>
</feature>
<feature type="region of interest" description="Disordered" evidence="8">
    <location>
        <begin position="277"/>
        <end position="314"/>
    </location>
</feature>
<proteinExistence type="inferred from homology"/>
<dbReference type="OrthoDB" id="273123at2759"/>
<keyword evidence="12" id="KW-1185">Reference proteome</keyword>
<feature type="compositionally biased region" description="Basic residues" evidence="8">
    <location>
        <begin position="224"/>
        <end position="233"/>
    </location>
</feature>
<dbReference type="GO" id="GO:0008270">
    <property type="term" value="F:zinc ion binding"/>
    <property type="evidence" value="ECO:0007669"/>
    <property type="project" value="UniProtKB-KW"/>
</dbReference>
<dbReference type="InterPro" id="IPR012340">
    <property type="entry name" value="NA-bd_OB-fold"/>
</dbReference>
<gene>
    <name evidence="11" type="ORF">CDD82_6456</name>
</gene>
<dbReference type="GO" id="GO:0043596">
    <property type="term" value="C:nuclear replication fork"/>
    <property type="evidence" value="ECO:0007669"/>
    <property type="project" value="TreeGrafter"/>
</dbReference>
<dbReference type="Proteomes" id="UP000224854">
    <property type="component" value="Unassembled WGS sequence"/>
</dbReference>
<sequence length="768" mass="84092">MTPEPEPQWPPRSPHEALVSTPGGRQRYQRIANEASPSSRRERGASARDLTSRSRRGTALDYNDDDENDDDDDDDDEETLQLKLEAIKARLRLKKLQNAKSKDKNPGQKSTRETSRQSTRTNDTAKPDAAHGTAGVNIEVPASPVRPAKDAQQQQQSPSRVLLGIDKGLKAKDISLKRAPPQAGARGGKSSFSAAPSSSSDAPRIQSFSERLATARAEEVARERRQHQARKARSGAFGIGKEELETYKQSAVDIPREAEKAPVFTRDEIVSDCKTSFDSQLPRSSTAPNLTWSMSFGSKTSTDAESTGPDKTSSFEPYSCFHLSRRILPHRVLARHVSGKKTLNIKELLRDVKSPNYSLPDVEQDIVIFGIVASKSEPRAHKRVEAKNGVQAGDRGKYMVMTLADLDHEVDLFLFNTGFARFWKLTEGTVVAILNPGVMPPPPGRQDTGRFSLTINSDADTILEIGMARDLGFCKSVKKDGQVCNAWVNQRRTHYCEYHSNEAIRKQKSTRIEMNSAGFGRQDTRHNRGSRKAGEARKTRGAGNYDWETKSHWFASRSFSAADLLDGKDRTPADAQERKAFLRRSLAAKEKERSMMKKLGRVGNAAGREYMAHGEKQQQRAAAGHASSKGQDAAVPGGHDASDKAQLASLGLGLANNKARQIHLSPVKRKRAESSRTSSSVSSNNNNAKGSGYGWGHNLRDKLSSMRDGGGAGAGGGGDSKRDQGSRSPVRKKTRFVTDKGIREAGRESLGTDLAANDGDDDDLIIVK</sequence>
<organism evidence="11 12">
    <name type="scientific">Ophiocordyceps australis</name>
    <dbReference type="NCBI Taxonomy" id="1399860"/>
    <lineage>
        <taxon>Eukaryota</taxon>
        <taxon>Fungi</taxon>
        <taxon>Dikarya</taxon>
        <taxon>Ascomycota</taxon>
        <taxon>Pezizomycotina</taxon>
        <taxon>Sordariomycetes</taxon>
        <taxon>Hypocreomycetidae</taxon>
        <taxon>Hypocreales</taxon>
        <taxon>Ophiocordycipitaceae</taxon>
        <taxon>Ophiocordyceps</taxon>
    </lineage>
</organism>
<dbReference type="AlphaFoldDB" id="A0A2C5YV71"/>
<feature type="region of interest" description="Disordered" evidence="8">
    <location>
        <begin position="661"/>
        <end position="768"/>
    </location>
</feature>
<dbReference type="PANTHER" id="PTHR13454:SF11">
    <property type="entry name" value="PROTEIN MCM10 HOMOLOG"/>
    <property type="match status" value="1"/>
</dbReference>
<feature type="compositionally biased region" description="Pro residues" evidence="8">
    <location>
        <begin position="1"/>
        <end position="12"/>
    </location>
</feature>
<keyword evidence="3" id="KW-0235">DNA replication</keyword>
<evidence type="ECO:0000259" key="9">
    <source>
        <dbReference type="Pfam" id="PF09329"/>
    </source>
</evidence>
<evidence type="ECO:0000256" key="6">
    <source>
        <dbReference type="ARBA" id="ARBA00022833"/>
    </source>
</evidence>
<dbReference type="PANTHER" id="PTHR13454">
    <property type="entry name" value="PROTEIN MCM10 HOMOLOG"/>
    <property type="match status" value="1"/>
</dbReference>
<name>A0A2C5YV71_9HYPO</name>
<accession>A0A2C5YV71</accession>
<dbReference type="Pfam" id="PF09329">
    <property type="entry name" value="zf-primase"/>
    <property type="match status" value="1"/>
</dbReference>
<dbReference type="Pfam" id="PF22379">
    <property type="entry name" value="OB_MCM10"/>
    <property type="match status" value="1"/>
</dbReference>
<evidence type="ECO:0000256" key="8">
    <source>
        <dbReference type="SAM" id="MobiDB-lite"/>
    </source>
</evidence>
<evidence type="ECO:0000259" key="10">
    <source>
        <dbReference type="Pfam" id="PF22379"/>
    </source>
</evidence>
<dbReference type="InterPro" id="IPR040184">
    <property type="entry name" value="Mcm10"/>
</dbReference>
<dbReference type="GO" id="GO:0003697">
    <property type="term" value="F:single-stranded DNA binding"/>
    <property type="evidence" value="ECO:0007669"/>
    <property type="project" value="InterPro"/>
</dbReference>
<evidence type="ECO:0000256" key="1">
    <source>
        <dbReference type="ARBA" id="ARBA00004123"/>
    </source>
</evidence>
<feature type="compositionally biased region" description="Acidic residues" evidence="8">
    <location>
        <begin position="62"/>
        <end position="78"/>
    </location>
</feature>
<comment type="caution">
    <text evidence="11">The sequence shown here is derived from an EMBL/GenBank/DDBJ whole genome shotgun (WGS) entry which is preliminary data.</text>
</comment>
<dbReference type="GO" id="GO:0003688">
    <property type="term" value="F:DNA replication origin binding"/>
    <property type="evidence" value="ECO:0007669"/>
    <property type="project" value="TreeGrafter"/>
</dbReference>
<feature type="compositionally biased region" description="Basic and acidic residues" evidence="8">
    <location>
        <begin position="39"/>
        <end position="52"/>
    </location>
</feature>
<feature type="region of interest" description="Disordered" evidence="8">
    <location>
        <begin position="93"/>
        <end position="237"/>
    </location>
</feature>
<feature type="region of interest" description="Disordered" evidence="8">
    <location>
        <begin position="519"/>
        <end position="542"/>
    </location>
</feature>
<dbReference type="Gene3D" id="2.40.50.140">
    <property type="entry name" value="Nucleic acid-binding proteins"/>
    <property type="match status" value="1"/>
</dbReference>
<reference evidence="11 12" key="1">
    <citation type="submission" date="2017-06" db="EMBL/GenBank/DDBJ databases">
        <title>Ant-infecting Ophiocordyceps genomes reveal a high diversity of potential behavioral manipulation genes and a possible major role for enterotoxins.</title>
        <authorList>
            <person name="De Bekker C."/>
            <person name="Evans H.C."/>
            <person name="Brachmann A."/>
            <person name="Hughes D.P."/>
        </authorList>
    </citation>
    <scope>NUCLEOTIDE SEQUENCE [LARGE SCALE GENOMIC DNA]</scope>
    <source>
        <strain evidence="11 12">1348a</strain>
    </source>
</reference>
<protein>
    <submittedName>
        <fullName evidence="11">Uncharacterized protein</fullName>
    </submittedName>
</protein>
<feature type="compositionally biased region" description="Acidic residues" evidence="8">
    <location>
        <begin position="758"/>
        <end position="768"/>
    </location>
</feature>
<evidence type="ECO:0000256" key="2">
    <source>
        <dbReference type="ARBA" id="ARBA00009679"/>
    </source>
</evidence>
<feature type="compositionally biased region" description="Basic and acidic residues" evidence="8">
    <location>
        <begin position="167"/>
        <end position="176"/>
    </location>
</feature>
<feature type="domain" description="Zinc finger Mcm10/DnaG-type" evidence="9">
    <location>
        <begin position="466"/>
        <end position="511"/>
    </location>
</feature>
<keyword evidence="6" id="KW-0862">Zinc</keyword>
<keyword evidence="5" id="KW-0863">Zinc-finger</keyword>
<feature type="region of interest" description="Disordered" evidence="8">
    <location>
        <begin position="612"/>
        <end position="643"/>
    </location>
</feature>
<dbReference type="GO" id="GO:0006270">
    <property type="term" value="P:DNA replication initiation"/>
    <property type="evidence" value="ECO:0007669"/>
    <property type="project" value="InterPro"/>
</dbReference>
<feature type="compositionally biased region" description="Basic and acidic residues" evidence="8">
    <location>
        <begin position="736"/>
        <end position="747"/>
    </location>
</feature>
<feature type="compositionally biased region" description="Basic and acidic residues" evidence="8">
    <location>
        <begin position="522"/>
        <end position="538"/>
    </location>
</feature>
<keyword evidence="7" id="KW-0539">Nucleus</keyword>
<feature type="compositionally biased region" description="Low complexity" evidence="8">
    <location>
        <begin position="190"/>
        <end position="202"/>
    </location>
</feature>
<comment type="subcellular location">
    <subcellularLocation>
        <location evidence="1">Nucleus</location>
    </subcellularLocation>
</comment>
<feature type="compositionally biased region" description="Low complexity" evidence="8">
    <location>
        <begin position="675"/>
        <end position="687"/>
    </location>
</feature>